<accession>A0A7I8VWH7</accession>
<sequence length="163" mass="18428">MSESTNRESYLDNSPKKSSDRFRRSFLSGELEPTKERIQFLKTVQTLKTISVARKKAGKTLSNLAPDNLIPEDYVKPDQLGRQPIKPMSDKPYPTEEEALAAATDENGYLDKDRVVNHCLLVLSGVITELATLLPKVYQLRREVGVKKIKELDKLIEGLKMNP</sequence>
<feature type="compositionally biased region" description="Basic and acidic residues" evidence="1">
    <location>
        <begin position="1"/>
        <end position="23"/>
    </location>
</feature>
<dbReference type="AlphaFoldDB" id="A0A7I8VWH7"/>
<keyword evidence="3" id="KW-1185">Reference proteome</keyword>
<protein>
    <submittedName>
        <fullName evidence="2">Uncharacterized protein</fullName>
    </submittedName>
</protein>
<feature type="region of interest" description="Disordered" evidence="1">
    <location>
        <begin position="72"/>
        <end position="92"/>
    </location>
</feature>
<feature type="region of interest" description="Disordered" evidence="1">
    <location>
        <begin position="1"/>
        <end position="25"/>
    </location>
</feature>
<evidence type="ECO:0000313" key="2">
    <source>
        <dbReference type="EMBL" id="CAD5120706.1"/>
    </source>
</evidence>
<reference evidence="2 3" key="1">
    <citation type="submission" date="2020-08" db="EMBL/GenBank/DDBJ databases">
        <authorList>
            <person name="Hejnol A."/>
        </authorList>
    </citation>
    <scope>NUCLEOTIDE SEQUENCE [LARGE SCALE GENOMIC DNA]</scope>
</reference>
<gene>
    <name evidence="2" type="ORF">DGYR_LOCUS8760</name>
</gene>
<proteinExistence type="predicted"/>
<evidence type="ECO:0000256" key="1">
    <source>
        <dbReference type="SAM" id="MobiDB-lite"/>
    </source>
</evidence>
<organism evidence="2 3">
    <name type="scientific">Dimorphilus gyrociliatus</name>
    <dbReference type="NCBI Taxonomy" id="2664684"/>
    <lineage>
        <taxon>Eukaryota</taxon>
        <taxon>Metazoa</taxon>
        <taxon>Spiralia</taxon>
        <taxon>Lophotrochozoa</taxon>
        <taxon>Annelida</taxon>
        <taxon>Polychaeta</taxon>
        <taxon>Polychaeta incertae sedis</taxon>
        <taxon>Dinophilidae</taxon>
        <taxon>Dimorphilus</taxon>
    </lineage>
</organism>
<dbReference type="EMBL" id="CAJFCJ010000013">
    <property type="protein sequence ID" value="CAD5120706.1"/>
    <property type="molecule type" value="Genomic_DNA"/>
</dbReference>
<evidence type="ECO:0000313" key="3">
    <source>
        <dbReference type="Proteomes" id="UP000549394"/>
    </source>
</evidence>
<comment type="caution">
    <text evidence="2">The sequence shown here is derived from an EMBL/GenBank/DDBJ whole genome shotgun (WGS) entry which is preliminary data.</text>
</comment>
<dbReference type="Proteomes" id="UP000549394">
    <property type="component" value="Unassembled WGS sequence"/>
</dbReference>
<name>A0A7I8VWH7_9ANNE</name>